<dbReference type="Proteomes" id="UP000094065">
    <property type="component" value="Unassembled WGS sequence"/>
</dbReference>
<keyword evidence="2" id="KW-1185">Reference proteome</keyword>
<dbReference type="RefSeq" id="XP_018992703.1">
    <property type="nucleotide sequence ID" value="XM_019138760.1"/>
</dbReference>
<accession>A0A1E3HM91</accession>
<reference evidence="1 2" key="1">
    <citation type="submission" date="2016-06" db="EMBL/GenBank/DDBJ databases">
        <title>Evolution of pathogenesis and genome organization in the Tremellales.</title>
        <authorList>
            <person name="Cuomo C."/>
            <person name="Litvintseva A."/>
            <person name="Heitman J."/>
            <person name="Chen Y."/>
            <person name="Sun S."/>
            <person name="Springer D."/>
            <person name="Dromer F."/>
            <person name="Young S."/>
            <person name="Zeng Q."/>
            <person name="Chapman S."/>
            <person name="Gujja S."/>
            <person name="Saif S."/>
            <person name="Birren B."/>
        </authorList>
    </citation>
    <scope>NUCLEOTIDE SEQUENCE [LARGE SCALE GENOMIC DNA]</scope>
    <source>
        <strain evidence="1 2">CBS 6039</strain>
    </source>
</reference>
<protein>
    <submittedName>
        <fullName evidence="1">Uncharacterized protein</fullName>
    </submittedName>
</protein>
<evidence type="ECO:0000313" key="2">
    <source>
        <dbReference type="Proteomes" id="UP000094065"/>
    </source>
</evidence>
<sequence length="262" mass="28792">MSRDLTIIPKPDTVTVDFTVPSECSLVQEAQAYLRPVSSTANRIAQALSLHVASPSRGAGGSSNPYEFAFTREGCSPVISLMLNSEHYFAYITRAHSWLKAGRTSSIVAIMPESTTTKDEARTELGRQAFSEPHRSTCVECSLLDDQELLTKAQTTAVDMASTLGLQQSKLRTEIQPSLAELEENNDKGWEKVQSFVSDAITSTYGESVDHPAELIDLSSMMLDGLQEEINPERSVPFPVDTLRAFGNRKRSSILTTLGRFL</sequence>
<evidence type="ECO:0000313" key="1">
    <source>
        <dbReference type="EMBL" id="ODN77467.1"/>
    </source>
</evidence>
<name>A0A1E3HM91_9TREE</name>
<dbReference type="GeneID" id="30155952"/>
<proteinExistence type="predicted"/>
<dbReference type="OrthoDB" id="10322286at2759"/>
<dbReference type="AlphaFoldDB" id="A0A1E3HM91"/>
<dbReference type="EMBL" id="AWGJ01000007">
    <property type="protein sequence ID" value="ODN77467.1"/>
    <property type="molecule type" value="Genomic_DNA"/>
</dbReference>
<organism evidence="1 2">
    <name type="scientific">Cryptococcus amylolentus CBS 6039</name>
    <dbReference type="NCBI Taxonomy" id="1295533"/>
    <lineage>
        <taxon>Eukaryota</taxon>
        <taxon>Fungi</taxon>
        <taxon>Dikarya</taxon>
        <taxon>Basidiomycota</taxon>
        <taxon>Agaricomycotina</taxon>
        <taxon>Tremellomycetes</taxon>
        <taxon>Tremellales</taxon>
        <taxon>Cryptococcaceae</taxon>
        <taxon>Cryptococcus</taxon>
    </lineage>
</organism>
<comment type="caution">
    <text evidence="1">The sequence shown here is derived from an EMBL/GenBank/DDBJ whole genome shotgun (WGS) entry which is preliminary data.</text>
</comment>
<gene>
    <name evidence="1" type="ORF">L202_04643</name>
</gene>